<evidence type="ECO:0000256" key="4">
    <source>
        <dbReference type="ARBA" id="ARBA00018170"/>
    </source>
</evidence>
<evidence type="ECO:0000256" key="11">
    <source>
        <dbReference type="RuleBase" id="RU363010"/>
    </source>
</evidence>
<reference evidence="12 13" key="1">
    <citation type="submission" date="2024-07" db="EMBL/GenBank/DDBJ databases">
        <title>Section-level genome sequencing and comparative genomics of Aspergillus sections Usti and Cavernicolus.</title>
        <authorList>
            <consortium name="Lawrence Berkeley National Laboratory"/>
            <person name="Nybo J.L."/>
            <person name="Vesth T.C."/>
            <person name="Theobald S."/>
            <person name="Frisvad J.C."/>
            <person name="Larsen T.O."/>
            <person name="Kjaerboelling I."/>
            <person name="Rothschild-Mancinelli K."/>
            <person name="Lyhne E.K."/>
            <person name="Kogle M.E."/>
            <person name="Barry K."/>
            <person name="Clum A."/>
            <person name="Na H."/>
            <person name="Ledsgaard L."/>
            <person name="Lin J."/>
            <person name="Lipzen A."/>
            <person name="Kuo A."/>
            <person name="Riley R."/>
            <person name="Mondo S."/>
            <person name="LaButti K."/>
            <person name="Haridas S."/>
            <person name="Pangalinan J."/>
            <person name="Salamov A.A."/>
            <person name="Simmons B.A."/>
            <person name="Magnuson J.K."/>
            <person name="Chen J."/>
            <person name="Drula E."/>
            <person name="Henrissat B."/>
            <person name="Wiebenga A."/>
            <person name="Lubbers R.J."/>
            <person name="Gomes A.C."/>
            <person name="Makela M.R."/>
            <person name="Stajich J."/>
            <person name="Grigoriev I.V."/>
            <person name="Mortensen U.H."/>
            <person name="De vries R.P."/>
            <person name="Baker S.E."/>
            <person name="Andersen M.R."/>
        </authorList>
    </citation>
    <scope>NUCLEOTIDE SEQUENCE [LARGE SCALE GENOMIC DNA]</scope>
    <source>
        <strain evidence="12 13">CBS 600.67</strain>
    </source>
</reference>
<evidence type="ECO:0000256" key="5">
    <source>
        <dbReference type="ARBA" id="ARBA00022692"/>
    </source>
</evidence>
<name>A0ABR4IW65_9EURO</name>
<dbReference type="Proteomes" id="UP001610335">
    <property type="component" value="Unassembled WGS sequence"/>
</dbReference>
<comment type="subunit">
    <text evidence="11">Component of the mitochondrial contact site and cristae organizing system (MICOS) complex.</text>
</comment>
<protein>
    <recommendedName>
        <fullName evidence="4 11">MICOS complex subunit MIC12</fullName>
    </recommendedName>
    <alternativeName>
        <fullName evidence="10 11">Altered inheritance of mitochondria protein 5, mitochondrial</fullName>
    </alternativeName>
    <alternativeName>
        <fullName evidence="9 11">Found in mitochondrial proteome protein 51</fullName>
    </alternativeName>
</protein>
<keyword evidence="5" id="KW-0812">Transmembrane</keyword>
<gene>
    <name evidence="12" type="ORF">BDW59DRAFT_157486</name>
</gene>
<evidence type="ECO:0000313" key="13">
    <source>
        <dbReference type="Proteomes" id="UP001610335"/>
    </source>
</evidence>
<keyword evidence="8" id="KW-0472">Membrane</keyword>
<keyword evidence="7 11" id="KW-0496">Mitochondrion</keyword>
<keyword evidence="6" id="KW-1133">Transmembrane helix</keyword>
<evidence type="ECO:0000256" key="6">
    <source>
        <dbReference type="ARBA" id="ARBA00022989"/>
    </source>
</evidence>
<dbReference type="EMBL" id="JBFXLS010000007">
    <property type="protein sequence ID" value="KAL2832015.1"/>
    <property type="molecule type" value="Genomic_DNA"/>
</dbReference>
<keyword evidence="11" id="KW-0999">Mitochondrion inner membrane</keyword>
<evidence type="ECO:0000256" key="7">
    <source>
        <dbReference type="ARBA" id="ARBA00023128"/>
    </source>
</evidence>
<sequence length="119" mass="13786">MGFLTGFFSGFALTTSVLYITIQVHRSNRLDQRSAIRDQTKAINWLASSRGAYDRRLIPADETSPALTPSRPGMKDQLKHQWNEEVRTLARKAYDSRWEDVRDTAVEGWRGVKRFVKRE</sequence>
<keyword evidence="13" id="KW-1185">Reference proteome</keyword>
<proteinExistence type="inferred from homology"/>
<evidence type="ECO:0000256" key="1">
    <source>
        <dbReference type="ARBA" id="ARBA00002689"/>
    </source>
</evidence>
<organism evidence="12 13">
    <name type="scientific">Aspergillus cavernicola</name>
    <dbReference type="NCBI Taxonomy" id="176166"/>
    <lineage>
        <taxon>Eukaryota</taxon>
        <taxon>Fungi</taxon>
        <taxon>Dikarya</taxon>
        <taxon>Ascomycota</taxon>
        <taxon>Pezizomycotina</taxon>
        <taxon>Eurotiomycetes</taxon>
        <taxon>Eurotiomycetidae</taxon>
        <taxon>Eurotiales</taxon>
        <taxon>Aspergillaceae</taxon>
        <taxon>Aspergillus</taxon>
        <taxon>Aspergillus subgen. Nidulantes</taxon>
    </lineage>
</organism>
<evidence type="ECO:0000256" key="9">
    <source>
        <dbReference type="ARBA" id="ARBA00032159"/>
    </source>
</evidence>
<evidence type="ECO:0000256" key="3">
    <source>
        <dbReference type="ARBA" id="ARBA00009188"/>
    </source>
</evidence>
<evidence type="ECO:0000256" key="2">
    <source>
        <dbReference type="ARBA" id="ARBA00004370"/>
    </source>
</evidence>
<evidence type="ECO:0000313" key="12">
    <source>
        <dbReference type="EMBL" id="KAL2832015.1"/>
    </source>
</evidence>
<dbReference type="Pfam" id="PF17050">
    <property type="entry name" value="AIM5"/>
    <property type="match status" value="1"/>
</dbReference>
<comment type="caution">
    <text evidence="12">The sequence shown here is derived from an EMBL/GenBank/DDBJ whole genome shotgun (WGS) entry which is preliminary data.</text>
</comment>
<comment type="function">
    <text evidence="1 11">Component of the MICOS complex, a large protein complex of the mitochondrial inner membrane that plays crucial roles in the maintenance of crista junctions, inner membrane architecture, and formation of contact sites to the outer membrane.</text>
</comment>
<evidence type="ECO:0000256" key="10">
    <source>
        <dbReference type="ARBA" id="ARBA00032985"/>
    </source>
</evidence>
<dbReference type="InterPro" id="IPR031463">
    <property type="entry name" value="Mic12"/>
</dbReference>
<comment type="subcellular location">
    <subcellularLocation>
        <location evidence="2">Membrane</location>
    </subcellularLocation>
    <subcellularLocation>
        <location evidence="11">Mitochondrion inner membrane</location>
        <topology evidence="11">Single-pass membrane protein</topology>
    </subcellularLocation>
</comment>
<comment type="similarity">
    <text evidence="3 11">Belongs to the MICOS complex subunit Mic12 family.</text>
</comment>
<evidence type="ECO:0000256" key="8">
    <source>
        <dbReference type="ARBA" id="ARBA00023136"/>
    </source>
</evidence>
<accession>A0ABR4IW65</accession>